<dbReference type="PROSITE" id="PS50943">
    <property type="entry name" value="HTH_CROC1"/>
    <property type="match status" value="1"/>
</dbReference>
<dbReference type="SUPFAM" id="SSF47413">
    <property type="entry name" value="lambda repressor-like DNA-binding domains"/>
    <property type="match status" value="1"/>
</dbReference>
<evidence type="ECO:0000259" key="1">
    <source>
        <dbReference type="PROSITE" id="PS50943"/>
    </source>
</evidence>
<evidence type="ECO:0000313" key="2">
    <source>
        <dbReference type="EMBL" id="DAF54000.1"/>
    </source>
</evidence>
<dbReference type="GO" id="GO:0003677">
    <property type="term" value="F:DNA binding"/>
    <property type="evidence" value="ECO:0007669"/>
    <property type="project" value="InterPro"/>
</dbReference>
<accession>A0A8S5SSS8</accession>
<feature type="domain" description="HTH cro/C1-type" evidence="1">
    <location>
        <begin position="13"/>
        <end position="59"/>
    </location>
</feature>
<sequence>MKIDEYLKQSQTTQAMLASRVGVSVQAVSLFCHGERIPRPETMRKIYVATNGAVTPNDFYGLPDGTLSFGNPPSIGTEGDDVCSSVV</sequence>
<dbReference type="InterPro" id="IPR001387">
    <property type="entry name" value="Cro/C1-type_HTH"/>
</dbReference>
<name>A0A8S5SSS8_9CAUD</name>
<dbReference type="CDD" id="cd00093">
    <property type="entry name" value="HTH_XRE"/>
    <property type="match status" value="1"/>
</dbReference>
<protein>
    <submittedName>
        <fullName evidence="2">Helix-turn-helix XRE-family like protein</fullName>
    </submittedName>
</protein>
<reference evidence="2" key="1">
    <citation type="journal article" date="2021" name="Proc. Natl. Acad. Sci. U.S.A.">
        <title>A Catalog of Tens of Thousands of Viruses from Human Metagenomes Reveals Hidden Associations with Chronic Diseases.</title>
        <authorList>
            <person name="Tisza M.J."/>
            <person name="Buck C.B."/>
        </authorList>
    </citation>
    <scope>NUCLEOTIDE SEQUENCE</scope>
    <source>
        <strain evidence="2">CtFgp7</strain>
    </source>
</reference>
<proteinExistence type="predicted"/>
<dbReference type="EMBL" id="BK032669">
    <property type="protein sequence ID" value="DAF54000.1"/>
    <property type="molecule type" value="Genomic_DNA"/>
</dbReference>
<dbReference type="Pfam" id="PF01381">
    <property type="entry name" value="HTH_3"/>
    <property type="match status" value="1"/>
</dbReference>
<dbReference type="Gene3D" id="1.10.260.40">
    <property type="entry name" value="lambda repressor-like DNA-binding domains"/>
    <property type="match status" value="1"/>
</dbReference>
<organism evidence="2">
    <name type="scientific">Siphoviridae sp. ctFgp7</name>
    <dbReference type="NCBI Taxonomy" id="2827821"/>
    <lineage>
        <taxon>Viruses</taxon>
        <taxon>Duplodnaviria</taxon>
        <taxon>Heunggongvirae</taxon>
        <taxon>Uroviricota</taxon>
        <taxon>Caudoviricetes</taxon>
    </lineage>
</organism>
<dbReference type="InterPro" id="IPR010982">
    <property type="entry name" value="Lambda_DNA-bd_dom_sf"/>
</dbReference>